<dbReference type="EMBL" id="JACJSI010000115">
    <property type="protein sequence ID" value="MBD2533809.1"/>
    <property type="molecule type" value="Genomic_DNA"/>
</dbReference>
<protein>
    <recommendedName>
        <fullName evidence="1">Amidase domain-containing protein</fullName>
    </recommendedName>
</protein>
<reference evidence="2 3" key="1">
    <citation type="journal article" date="2020" name="ISME J.">
        <title>Comparative genomics reveals insights into cyanobacterial evolution and habitat adaptation.</title>
        <authorList>
            <person name="Chen M.Y."/>
            <person name="Teng W.K."/>
            <person name="Zhao L."/>
            <person name="Hu C.X."/>
            <person name="Zhou Y.K."/>
            <person name="Han B.P."/>
            <person name="Song L.R."/>
            <person name="Shu W.S."/>
        </authorList>
    </citation>
    <scope>NUCLEOTIDE SEQUENCE [LARGE SCALE GENOMIC DNA]</scope>
    <source>
        <strain evidence="2 3">FACHB-838</strain>
    </source>
</reference>
<keyword evidence="3" id="KW-1185">Reference proteome</keyword>
<gene>
    <name evidence="2" type="ORF">H6G97_31350</name>
</gene>
<dbReference type="InterPro" id="IPR023631">
    <property type="entry name" value="Amidase_dom"/>
</dbReference>
<dbReference type="Proteomes" id="UP000623440">
    <property type="component" value="Unassembled WGS sequence"/>
</dbReference>
<dbReference type="PANTHER" id="PTHR42678:SF11">
    <property type="entry name" value="AMIDASE FAMILY PROTEIN"/>
    <property type="match status" value="1"/>
</dbReference>
<sequence>MKQHFQQAILLTAPSLIVSFFPIVSEAAVFNLTNATIADLNAAFQADALTSTELTQLYLNRIAAYDQSKPGLNAVPIVNPNVLNEAAKLDALRAKGIILGPLHGIPVVVKDSYDVKNLPTTNGLEAFKSLIAPEDAFTVKQLRKAGAVILGKANMATLAGGLEGTTSESYGAVFNPYGLERVPGGSSSGSAVAAAASLALLTMGGETGGSIRVPSANNAVVALKPSLGLISTDGTWSSVPERDVVGPMAKSVLDIAYAMDALVAYDSNNVLNPYIPNVDLIRPKTYISFLDRTALQGKVLGIPRPYIGKGDPITSQSFPDELLNPPLDPVISNIFESAKQILEAQGATLIEADIPAYTTWYTGFPPEGYPVSDERLLLTDAYYVDKKLKQYKNEQIRSLTDLLAITSEEKPYYESLKLFAEITASGQAKPIEELLEVDQALKALAKFRQNQYEDFMSANGIDAFVFPTLNYLAPQREKEDEVYAVYGELPAYLEANVLGVPAITVPMGYSLEGIPVSLEFMGNYLGEGEIISYAYAYEQATKLRRSPELTPSLSGEIFNYEAVAVPEPNTMPGLSLFGLSIMGWLYRKNLRQAETGRQSIEIREIVG</sequence>
<dbReference type="PANTHER" id="PTHR42678">
    <property type="entry name" value="AMIDASE"/>
    <property type="match status" value="1"/>
</dbReference>
<organism evidence="2 3">
    <name type="scientific">Nostoc flagelliforme FACHB-838</name>
    <dbReference type="NCBI Taxonomy" id="2692904"/>
    <lineage>
        <taxon>Bacteria</taxon>
        <taxon>Bacillati</taxon>
        <taxon>Cyanobacteriota</taxon>
        <taxon>Cyanophyceae</taxon>
        <taxon>Nostocales</taxon>
        <taxon>Nostocaceae</taxon>
        <taxon>Nostoc</taxon>
    </lineage>
</organism>
<name>A0ABR8DX41_9NOSO</name>
<dbReference type="Gene3D" id="3.90.1300.10">
    <property type="entry name" value="Amidase signature (AS) domain"/>
    <property type="match status" value="1"/>
</dbReference>
<evidence type="ECO:0000313" key="3">
    <source>
        <dbReference type="Proteomes" id="UP000623440"/>
    </source>
</evidence>
<dbReference type="RefSeq" id="WP_190944354.1">
    <property type="nucleotide sequence ID" value="NZ_JACJSI010000115.1"/>
</dbReference>
<comment type="caution">
    <text evidence="2">The sequence shown here is derived from an EMBL/GenBank/DDBJ whole genome shotgun (WGS) entry which is preliminary data.</text>
</comment>
<proteinExistence type="predicted"/>
<feature type="domain" description="Amidase" evidence="1">
    <location>
        <begin position="53"/>
        <end position="530"/>
    </location>
</feature>
<evidence type="ECO:0000313" key="2">
    <source>
        <dbReference type="EMBL" id="MBD2533809.1"/>
    </source>
</evidence>
<dbReference type="SUPFAM" id="SSF75304">
    <property type="entry name" value="Amidase signature (AS) enzymes"/>
    <property type="match status" value="1"/>
</dbReference>
<dbReference type="InterPro" id="IPR036928">
    <property type="entry name" value="AS_sf"/>
</dbReference>
<evidence type="ECO:0000259" key="1">
    <source>
        <dbReference type="Pfam" id="PF01425"/>
    </source>
</evidence>
<accession>A0ABR8DX41</accession>
<dbReference type="Pfam" id="PF01425">
    <property type="entry name" value="Amidase"/>
    <property type="match status" value="1"/>
</dbReference>